<accession>K0R3K2</accession>
<feature type="compositionally biased region" description="Low complexity" evidence="1">
    <location>
        <begin position="444"/>
        <end position="455"/>
    </location>
</feature>
<protein>
    <submittedName>
        <fullName evidence="2">Uncharacterized protein</fullName>
    </submittedName>
</protein>
<dbReference type="Gene3D" id="1.25.40.10">
    <property type="entry name" value="Tetratricopeptide repeat domain"/>
    <property type="match status" value="1"/>
</dbReference>
<feature type="region of interest" description="Disordered" evidence="1">
    <location>
        <begin position="139"/>
        <end position="182"/>
    </location>
</feature>
<organism evidence="2 3">
    <name type="scientific">Thalassiosira oceanica</name>
    <name type="common">Marine diatom</name>
    <dbReference type="NCBI Taxonomy" id="159749"/>
    <lineage>
        <taxon>Eukaryota</taxon>
        <taxon>Sar</taxon>
        <taxon>Stramenopiles</taxon>
        <taxon>Ochrophyta</taxon>
        <taxon>Bacillariophyta</taxon>
        <taxon>Coscinodiscophyceae</taxon>
        <taxon>Thalassiosirophycidae</taxon>
        <taxon>Thalassiosirales</taxon>
        <taxon>Thalassiosiraceae</taxon>
        <taxon>Thalassiosira</taxon>
    </lineage>
</organism>
<dbReference type="InterPro" id="IPR011990">
    <property type="entry name" value="TPR-like_helical_dom_sf"/>
</dbReference>
<feature type="region of interest" description="Disordered" evidence="1">
    <location>
        <begin position="384"/>
        <end position="455"/>
    </location>
</feature>
<dbReference type="EMBL" id="AGNL01047458">
    <property type="protein sequence ID" value="EJK46920.1"/>
    <property type="molecule type" value="Genomic_DNA"/>
</dbReference>
<evidence type="ECO:0000256" key="1">
    <source>
        <dbReference type="SAM" id="MobiDB-lite"/>
    </source>
</evidence>
<gene>
    <name evidence="2" type="ORF">THAOC_34392</name>
</gene>
<keyword evidence="3" id="KW-1185">Reference proteome</keyword>
<dbReference type="eggNOG" id="ENOG502SE8Q">
    <property type="taxonomic scope" value="Eukaryota"/>
</dbReference>
<proteinExistence type="predicted"/>
<feature type="region of interest" description="Disordered" evidence="1">
    <location>
        <begin position="200"/>
        <end position="258"/>
    </location>
</feature>
<comment type="caution">
    <text evidence="2">The sequence shown here is derived from an EMBL/GenBank/DDBJ whole genome shotgun (WGS) entry which is preliminary data.</text>
</comment>
<sequence>MQGHVQSRYNLGCDEGRKENYDRAVRHFLISAKMGLKESVEMIKKIFMAGVATKEQYAEALKGYQDAVEESKSHDRDEAMSSHILIILLIRIAEPALPPRHERLHQPADLVIPAIQGQRPCLVGRSNSATAATPLTILNDTRTHGDGDRSLTEARQSIESGGGEQRMAVNPRGGGGLRIANPDSVSACKKRRFLNGRSLSVSRAARKRRRRRRVRIKRSIDAGEEGPTAPQWQMNGTERLPHPIGPPIATPRSGLGAEHDPLKRQWRAANVRLRTPAGHPPWLSLLIVVTSPAISSSTAPQRQPSPPKSGHEPAIVLPPGLLISTVWGRGWATRRRRPTARVVSPHWTWNRDELAQHVGAASGPRPLPVSRRLFSSVVSQPSWSCPGEDCGESGGQECSRAIPGIAKSSSRPSRAAHPSSAWASGRWRSRSDPPPAHPASARTPPVASAPASNSP</sequence>
<evidence type="ECO:0000313" key="2">
    <source>
        <dbReference type="EMBL" id="EJK46920.1"/>
    </source>
</evidence>
<feature type="compositionally biased region" description="Basic and acidic residues" evidence="1">
    <location>
        <begin position="141"/>
        <end position="152"/>
    </location>
</feature>
<feature type="compositionally biased region" description="Low complexity" evidence="1">
    <location>
        <begin position="406"/>
        <end position="426"/>
    </location>
</feature>
<reference evidence="2 3" key="1">
    <citation type="journal article" date="2012" name="Genome Biol.">
        <title>Genome and low-iron response of an oceanic diatom adapted to chronic iron limitation.</title>
        <authorList>
            <person name="Lommer M."/>
            <person name="Specht M."/>
            <person name="Roy A.S."/>
            <person name="Kraemer L."/>
            <person name="Andreson R."/>
            <person name="Gutowska M.A."/>
            <person name="Wolf J."/>
            <person name="Bergner S.V."/>
            <person name="Schilhabel M.B."/>
            <person name="Klostermeier U.C."/>
            <person name="Beiko R.G."/>
            <person name="Rosenstiel P."/>
            <person name="Hippler M."/>
            <person name="Laroche J."/>
        </authorList>
    </citation>
    <scope>NUCLEOTIDE SEQUENCE [LARGE SCALE GENOMIC DNA]</scope>
    <source>
        <strain evidence="2 3">CCMP1005</strain>
    </source>
</reference>
<feature type="compositionally biased region" description="Basic residues" evidence="1">
    <location>
        <begin position="204"/>
        <end position="217"/>
    </location>
</feature>
<dbReference type="Proteomes" id="UP000266841">
    <property type="component" value="Unassembled WGS sequence"/>
</dbReference>
<dbReference type="SUPFAM" id="SSF81901">
    <property type="entry name" value="HCP-like"/>
    <property type="match status" value="1"/>
</dbReference>
<name>K0R3K2_THAOC</name>
<dbReference type="AlphaFoldDB" id="K0R3K2"/>
<evidence type="ECO:0000313" key="3">
    <source>
        <dbReference type="Proteomes" id="UP000266841"/>
    </source>
</evidence>